<keyword evidence="2 4" id="KW-0863">Zinc-finger</keyword>
<dbReference type="PROSITE" id="PS50808">
    <property type="entry name" value="ZF_BED"/>
    <property type="match status" value="1"/>
</dbReference>
<dbReference type="GO" id="GO:0003677">
    <property type="term" value="F:DNA binding"/>
    <property type="evidence" value="ECO:0007669"/>
    <property type="project" value="InterPro"/>
</dbReference>
<dbReference type="GO" id="GO:0008270">
    <property type="term" value="F:zinc ion binding"/>
    <property type="evidence" value="ECO:0007669"/>
    <property type="project" value="UniProtKB-KW"/>
</dbReference>
<name>A0A1A8G4X5_9TELE</name>
<keyword evidence="1" id="KW-0479">Metal-binding</keyword>
<evidence type="ECO:0000259" key="5">
    <source>
        <dbReference type="PROSITE" id="PS50808"/>
    </source>
</evidence>
<reference evidence="6" key="1">
    <citation type="submission" date="2016-05" db="EMBL/GenBank/DDBJ databases">
        <authorList>
            <person name="Lavstsen T."/>
            <person name="Jespersen J.S."/>
        </authorList>
    </citation>
    <scope>NUCLEOTIDE SEQUENCE</scope>
    <source>
        <tissue evidence="6">Brain</tissue>
    </source>
</reference>
<organism evidence="6">
    <name type="scientific">Nothobranchius korthausae</name>
    <dbReference type="NCBI Taxonomy" id="1143690"/>
    <lineage>
        <taxon>Eukaryota</taxon>
        <taxon>Metazoa</taxon>
        <taxon>Chordata</taxon>
        <taxon>Craniata</taxon>
        <taxon>Vertebrata</taxon>
        <taxon>Euteleostomi</taxon>
        <taxon>Actinopterygii</taxon>
        <taxon>Neopterygii</taxon>
        <taxon>Teleostei</taxon>
        <taxon>Neoteleostei</taxon>
        <taxon>Acanthomorphata</taxon>
        <taxon>Ovalentaria</taxon>
        <taxon>Atherinomorphae</taxon>
        <taxon>Cyprinodontiformes</taxon>
        <taxon>Nothobranchiidae</taxon>
        <taxon>Nothobranchius</taxon>
    </lineage>
</organism>
<gene>
    <name evidence="6" type="primary">BX005250.1</name>
</gene>
<feature type="domain" description="BED-type" evidence="5">
    <location>
        <begin position="1"/>
        <end position="57"/>
    </location>
</feature>
<dbReference type="Pfam" id="PF02892">
    <property type="entry name" value="zf-BED"/>
    <property type="match status" value="1"/>
</dbReference>
<proteinExistence type="predicted"/>
<reference evidence="6" key="2">
    <citation type="submission" date="2016-06" db="EMBL/GenBank/DDBJ databases">
        <title>The genome of a short-lived fish provides insights into sex chromosome evolution and the genetic control of aging.</title>
        <authorList>
            <person name="Reichwald K."/>
            <person name="Felder M."/>
            <person name="Petzold A."/>
            <person name="Koch P."/>
            <person name="Groth M."/>
            <person name="Platzer M."/>
        </authorList>
    </citation>
    <scope>NUCLEOTIDE SEQUENCE</scope>
    <source>
        <tissue evidence="6">Brain</tissue>
    </source>
</reference>
<evidence type="ECO:0000313" key="6">
    <source>
        <dbReference type="EMBL" id="SBQ66096.1"/>
    </source>
</evidence>
<protein>
    <recommendedName>
        <fullName evidence="5">BED-type domain-containing protein</fullName>
    </recommendedName>
</protein>
<dbReference type="SMART" id="SM00614">
    <property type="entry name" value="ZnF_BED"/>
    <property type="match status" value="1"/>
</dbReference>
<dbReference type="InterPro" id="IPR003656">
    <property type="entry name" value="Znf_BED"/>
</dbReference>
<evidence type="ECO:0000256" key="2">
    <source>
        <dbReference type="ARBA" id="ARBA00022771"/>
    </source>
</evidence>
<dbReference type="AlphaFoldDB" id="A0A1A8G4X5"/>
<sequence>MSAVWQYFSLKHEQDRLARCNTCHGEVSCGATDPGKCNTSNLIAHLKKHHTKLHEDLHKTTEAKKRYPGFKRQTLPETFAKHEKFQRCQKERCASKVARNNVGHVALFIFLLKSERLSATLAMHKFPVVEQNRGR</sequence>
<accession>A0A1A8G4X5</accession>
<dbReference type="InterPro" id="IPR036236">
    <property type="entry name" value="Znf_C2H2_sf"/>
</dbReference>
<evidence type="ECO:0000256" key="4">
    <source>
        <dbReference type="PROSITE-ProRule" id="PRU00027"/>
    </source>
</evidence>
<evidence type="ECO:0000256" key="1">
    <source>
        <dbReference type="ARBA" id="ARBA00022723"/>
    </source>
</evidence>
<dbReference type="SUPFAM" id="SSF57667">
    <property type="entry name" value="beta-beta-alpha zinc fingers"/>
    <property type="match status" value="1"/>
</dbReference>
<evidence type="ECO:0000256" key="3">
    <source>
        <dbReference type="ARBA" id="ARBA00022833"/>
    </source>
</evidence>
<keyword evidence="3" id="KW-0862">Zinc</keyword>
<dbReference type="EMBL" id="HAEB01019569">
    <property type="protein sequence ID" value="SBQ66096.1"/>
    <property type="molecule type" value="Transcribed_RNA"/>
</dbReference>